<keyword evidence="9" id="KW-1185">Reference proteome</keyword>
<evidence type="ECO:0000256" key="7">
    <source>
        <dbReference type="SAM" id="Phobius"/>
    </source>
</evidence>
<evidence type="ECO:0000256" key="1">
    <source>
        <dbReference type="ARBA" id="ARBA00001971"/>
    </source>
</evidence>
<accession>A0A6A5ZKM2</accession>
<sequence>MTPLDSTAPVVHPLKKQPVLWYIQIEDLPKVLVVGLIIALAFVFNYSISVFMYHRQHLRTNEQQLPPRYPTLIPWLGSAIPFLLDNANFLKTATSYAGNLTSVRVTVAGQEFYLLEDRDTVRKLWKIQLLSSPIPFYVHVLKHFFGMHDRALATYRADDSGAFSKPFINSNVLERNRVDHFTHQGFKKAFTGPALAPTAQRFMQDLARRCEGLKISNEWTEMPDMVKFFRAVHGAALLQAIFGPSLLQINPSFVEDVWKFDDSIPWLARVVPFFINPEPHRARNRVRDQLKKWYQYAREHFTEDCVYEDGDGDPYWGSELIRHQQKKYLQADNYDDDALASADLALVWGTVGNAIPTTMLSVYHVFKDPALLKRVREGLEVDFGQTALLNIDSAELIKNPLLSSIQAEVLRLYVTVCVMVKSPHADISLGRWWMPKGATALVNSGMTHMDDSYWNTRDGLHPVRSFWADRFVTYPHDNSSGPVQLAARDRNLPDPHSNDGKPSFSVQGLEASWMPYGGGNAICPGRFLAKRVTLFTLALMTREFDIEVHPHTLDLGSWKFGLGVEKPKKPIAFRIRRRM</sequence>
<evidence type="ECO:0000256" key="6">
    <source>
        <dbReference type="PIRSR" id="PIRSR602403-1"/>
    </source>
</evidence>
<dbReference type="PRINTS" id="PR00465">
    <property type="entry name" value="EP450IV"/>
</dbReference>
<keyword evidence="7" id="KW-0812">Transmembrane</keyword>
<evidence type="ECO:0000256" key="2">
    <source>
        <dbReference type="ARBA" id="ARBA00010617"/>
    </source>
</evidence>
<dbReference type="GO" id="GO:0005506">
    <property type="term" value="F:iron ion binding"/>
    <property type="evidence" value="ECO:0007669"/>
    <property type="project" value="InterPro"/>
</dbReference>
<dbReference type="PANTHER" id="PTHR24304">
    <property type="entry name" value="CYTOCHROME P450 FAMILY 7"/>
    <property type="match status" value="1"/>
</dbReference>
<dbReference type="InterPro" id="IPR050529">
    <property type="entry name" value="CYP450_sterol_14alpha_dmase"/>
</dbReference>
<dbReference type="GO" id="GO:0016705">
    <property type="term" value="F:oxidoreductase activity, acting on paired donors, with incorporation or reduction of molecular oxygen"/>
    <property type="evidence" value="ECO:0007669"/>
    <property type="project" value="InterPro"/>
</dbReference>
<dbReference type="GO" id="GO:0008395">
    <property type="term" value="F:steroid hydroxylase activity"/>
    <property type="evidence" value="ECO:0007669"/>
    <property type="project" value="TreeGrafter"/>
</dbReference>
<dbReference type="Pfam" id="PF00067">
    <property type="entry name" value="p450"/>
    <property type="match status" value="1"/>
</dbReference>
<dbReference type="AlphaFoldDB" id="A0A6A5ZKM2"/>
<dbReference type="PANTHER" id="PTHR24304:SF2">
    <property type="entry name" value="24-HYDROXYCHOLESTEROL 7-ALPHA-HYDROXYLASE"/>
    <property type="match status" value="1"/>
</dbReference>
<dbReference type="InterPro" id="IPR036396">
    <property type="entry name" value="Cyt_P450_sf"/>
</dbReference>
<dbReference type="Proteomes" id="UP000799770">
    <property type="component" value="Unassembled WGS sequence"/>
</dbReference>
<organism evidence="8 9">
    <name type="scientific">Lophiotrema nucula</name>
    <dbReference type="NCBI Taxonomy" id="690887"/>
    <lineage>
        <taxon>Eukaryota</taxon>
        <taxon>Fungi</taxon>
        <taxon>Dikarya</taxon>
        <taxon>Ascomycota</taxon>
        <taxon>Pezizomycotina</taxon>
        <taxon>Dothideomycetes</taxon>
        <taxon>Pleosporomycetidae</taxon>
        <taxon>Pleosporales</taxon>
        <taxon>Lophiotremataceae</taxon>
        <taxon>Lophiotrema</taxon>
    </lineage>
</organism>
<dbReference type="SUPFAM" id="SSF48264">
    <property type="entry name" value="Cytochrome P450"/>
    <property type="match status" value="1"/>
</dbReference>
<dbReference type="EMBL" id="ML977314">
    <property type="protein sequence ID" value="KAF2119899.1"/>
    <property type="molecule type" value="Genomic_DNA"/>
</dbReference>
<gene>
    <name evidence="8" type="ORF">BDV96DRAFT_641770</name>
</gene>
<proteinExistence type="inferred from homology"/>
<keyword evidence="7" id="KW-1133">Transmembrane helix</keyword>
<evidence type="ECO:0000256" key="4">
    <source>
        <dbReference type="ARBA" id="ARBA00022723"/>
    </source>
</evidence>
<dbReference type="InterPro" id="IPR002403">
    <property type="entry name" value="Cyt_P450_E_grp-IV"/>
</dbReference>
<dbReference type="CDD" id="cd11040">
    <property type="entry name" value="CYP7_CYP8-like"/>
    <property type="match status" value="1"/>
</dbReference>
<reference evidence="8" key="1">
    <citation type="journal article" date="2020" name="Stud. Mycol.">
        <title>101 Dothideomycetes genomes: a test case for predicting lifestyles and emergence of pathogens.</title>
        <authorList>
            <person name="Haridas S."/>
            <person name="Albert R."/>
            <person name="Binder M."/>
            <person name="Bloem J."/>
            <person name="Labutti K."/>
            <person name="Salamov A."/>
            <person name="Andreopoulos B."/>
            <person name="Baker S."/>
            <person name="Barry K."/>
            <person name="Bills G."/>
            <person name="Bluhm B."/>
            <person name="Cannon C."/>
            <person name="Castanera R."/>
            <person name="Culley D."/>
            <person name="Daum C."/>
            <person name="Ezra D."/>
            <person name="Gonzalez J."/>
            <person name="Henrissat B."/>
            <person name="Kuo A."/>
            <person name="Liang C."/>
            <person name="Lipzen A."/>
            <person name="Lutzoni F."/>
            <person name="Magnuson J."/>
            <person name="Mondo S."/>
            <person name="Nolan M."/>
            <person name="Ohm R."/>
            <person name="Pangilinan J."/>
            <person name="Park H.-J."/>
            <person name="Ramirez L."/>
            <person name="Alfaro M."/>
            <person name="Sun H."/>
            <person name="Tritt A."/>
            <person name="Yoshinaga Y."/>
            <person name="Zwiers L.-H."/>
            <person name="Turgeon B."/>
            <person name="Goodwin S."/>
            <person name="Spatafora J."/>
            <person name="Crous P."/>
            <person name="Grigoriev I."/>
        </authorList>
    </citation>
    <scope>NUCLEOTIDE SEQUENCE</scope>
    <source>
        <strain evidence="8">CBS 627.86</strain>
    </source>
</reference>
<dbReference type="OrthoDB" id="1470350at2759"/>
<evidence type="ECO:0000313" key="8">
    <source>
        <dbReference type="EMBL" id="KAF2119899.1"/>
    </source>
</evidence>
<comment type="cofactor">
    <cofactor evidence="1 6">
        <name>heme</name>
        <dbReference type="ChEBI" id="CHEBI:30413"/>
    </cofactor>
</comment>
<keyword evidence="4 6" id="KW-0479">Metal-binding</keyword>
<evidence type="ECO:0000313" key="9">
    <source>
        <dbReference type="Proteomes" id="UP000799770"/>
    </source>
</evidence>
<dbReference type="GO" id="GO:0020037">
    <property type="term" value="F:heme binding"/>
    <property type="evidence" value="ECO:0007669"/>
    <property type="project" value="InterPro"/>
</dbReference>
<dbReference type="InterPro" id="IPR001128">
    <property type="entry name" value="Cyt_P450"/>
</dbReference>
<dbReference type="Gene3D" id="1.10.630.10">
    <property type="entry name" value="Cytochrome P450"/>
    <property type="match status" value="1"/>
</dbReference>
<evidence type="ECO:0000256" key="3">
    <source>
        <dbReference type="ARBA" id="ARBA00022617"/>
    </source>
</evidence>
<keyword evidence="5 6" id="KW-0408">Iron</keyword>
<feature type="binding site" description="axial binding residue" evidence="6">
    <location>
        <position position="523"/>
    </location>
    <ligand>
        <name>heme</name>
        <dbReference type="ChEBI" id="CHEBI:30413"/>
    </ligand>
    <ligandPart>
        <name>Fe</name>
        <dbReference type="ChEBI" id="CHEBI:18248"/>
    </ligandPart>
</feature>
<protein>
    <submittedName>
        <fullName evidence="8">Cytochrome P450</fullName>
    </submittedName>
</protein>
<comment type="similarity">
    <text evidence="2">Belongs to the cytochrome P450 family.</text>
</comment>
<name>A0A6A5ZKM2_9PLEO</name>
<feature type="transmembrane region" description="Helical" evidence="7">
    <location>
        <begin position="31"/>
        <end position="53"/>
    </location>
</feature>
<keyword evidence="7" id="KW-0472">Membrane</keyword>
<keyword evidence="3 6" id="KW-0349">Heme</keyword>
<evidence type="ECO:0000256" key="5">
    <source>
        <dbReference type="ARBA" id="ARBA00023004"/>
    </source>
</evidence>